<evidence type="ECO:0000313" key="2">
    <source>
        <dbReference type="Proteomes" id="UP000807469"/>
    </source>
</evidence>
<protein>
    <submittedName>
        <fullName evidence="1">Uncharacterized protein</fullName>
    </submittedName>
</protein>
<proteinExistence type="predicted"/>
<evidence type="ECO:0000313" key="1">
    <source>
        <dbReference type="EMBL" id="KAF9474797.1"/>
    </source>
</evidence>
<dbReference type="Gene3D" id="3.30.420.10">
    <property type="entry name" value="Ribonuclease H-like superfamily/Ribonuclease H"/>
    <property type="match status" value="1"/>
</dbReference>
<dbReference type="Proteomes" id="UP000807469">
    <property type="component" value="Unassembled WGS sequence"/>
</dbReference>
<name>A0A9P5YS24_9AGAR</name>
<organism evidence="1 2">
    <name type="scientific">Pholiota conissans</name>
    <dbReference type="NCBI Taxonomy" id="109636"/>
    <lineage>
        <taxon>Eukaryota</taxon>
        <taxon>Fungi</taxon>
        <taxon>Dikarya</taxon>
        <taxon>Basidiomycota</taxon>
        <taxon>Agaricomycotina</taxon>
        <taxon>Agaricomycetes</taxon>
        <taxon>Agaricomycetidae</taxon>
        <taxon>Agaricales</taxon>
        <taxon>Agaricineae</taxon>
        <taxon>Strophariaceae</taxon>
        <taxon>Pholiota</taxon>
    </lineage>
</organism>
<reference evidence="1" key="1">
    <citation type="submission" date="2020-11" db="EMBL/GenBank/DDBJ databases">
        <authorList>
            <consortium name="DOE Joint Genome Institute"/>
            <person name="Ahrendt S."/>
            <person name="Riley R."/>
            <person name="Andreopoulos W."/>
            <person name="Labutti K."/>
            <person name="Pangilinan J."/>
            <person name="Ruiz-Duenas F.J."/>
            <person name="Barrasa J.M."/>
            <person name="Sanchez-Garcia M."/>
            <person name="Camarero S."/>
            <person name="Miyauchi S."/>
            <person name="Serrano A."/>
            <person name="Linde D."/>
            <person name="Babiker R."/>
            <person name="Drula E."/>
            <person name="Ayuso-Fernandez I."/>
            <person name="Pacheco R."/>
            <person name="Padilla G."/>
            <person name="Ferreira P."/>
            <person name="Barriuso J."/>
            <person name="Kellner H."/>
            <person name="Castanera R."/>
            <person name="Alfaro M."/>
            <person name="Ramirez L."/>
            <person name="Pisabarro A.G."/>
            <person name="Kuo A."/>
            <person name="Tritt A."/>
            <person name="Lipzen A."/>
            <person name="He G."/>
            <person name="Yan M."/>
            <person name="Ng V."/>
            <person name="Cullen D."/>
            <person name="Martin F."/>
            <person name="Rosso M.-N."/>
            <person name="Henrissat B."/>
            <person name="Hibbett D."/>
            <person name="Martinez A.T."/>
            <person name="Grigoriev I.V."/>
        </authorList>
    </citation>
    <scope>NUCLEOTIDE SEQUENCE</scope>
    <source>
        <strain evidence="1">CIRM-BRFM 674</strain>
    </source>
</reference>
<accession>A0A9P5YS24</accession>
<dbReference type="InterPro" id="IPR036397">
    <property type="entry name" value="RNaseH_sf"/>
</dbReference>
<comment type="caution">
    <text evidence="1">The sequence shown here is derived from an EMBL/GenBank/DDBJ whole genome shotgun (WGS) entry which is preliminary data.</text>
</comment>
<keyword evidence="2" id="KW-1185">Reference proteome</keyword>
<dbReference type="GO" id="GO:0003676">
    <property type="term" value="F:nucleic acid binding"/>
    <property type="evidence" value="ECO:0007669"/>
    <property type="project" value="InterPro"/>
</dbReference>
<feature type="non-terminal residue" evidence="1">
    <location>
        <position position="111"/>
    </location>
</feature>
<gene>
    <name evidence="1" type="ORF">BDN70DRAFT_815051</name>
</gene>
<dbReference type="EMBL" id="MU155361">
    <property type="protein sequence ID" value="KAF9474797.1"/>
    <property type="molecule type" value="Genomic_DNA"/>
</dbReference>
<dbReference type="OrthoDB" id="3227343at2759"/>
<dbReference type="AlphaFoldDB" id="A0A9P5YS24"/>
<sequence length="111" mass="12556">MLRVCISPDQKDWVSKLPAIEFAINSARSESTGFAPFFLNSGRVPRSFIWDANKPDGFPGVRAFAKKMRNAIMRAHDAIIAARVKSVRNANRKRIQTPFKVNDFVFLSTKN</sequence>